<evidence type="ECO:0000256" key="1">
    <source>
        <dbReference type="ARBA" id="ARBA00022692"/>
    </source>
</evidence>
<dbReference type="InterPro" id="IPR011701">
    <property type="entry name" value="MFS"/>
</dbReference>
<gene>
    <name evidence="4" type="ORF">CAK95_22440</name>
</gene>
<dbReference type="AlphaFoldDB" id="A0A1W6ZWA5"/>
<evidence type="ECO:0000313" key="4">
    <source>
        <dbReference type="EMBL" id="ARQ01558.1"/>
    </source>
</evidence>
<dbReference type="InterPro" id="IPR036259">
    <property type="entry name" value="MFS_trans_sf"/>
</dbReference>
<dbReference type="Gene3D" id="1.20.1250.20">
    <property type="entry name" value="MFS general substrate transporter like domains"/>
    <property type="match status" value="1"/>
</dbReference>
<dbReference type="PANTHER" id="PTHR23534">
    <property type="entry name" value="MFS PERMEASE"/>
    <property type="match status" value="1"/>
</dbReference>
<keyword evidence="2" id="KW-1133">Transmembrane helix</keyword>
<dbReference type="Proteomes" id="UP000194137">
    <property type="component" value="Chromosome"/>
</dbReference>
<protein>
    <submittedName>
        <fullName evidence="4">MFS transporter</fullName>
    </submittedName>
</protein>
<keyword evidence="5" id="KW-1185">Reference proteome</keyword>
<reference evidence="4 5" key="1">
    <citation type="submission" date="2017-05" db="EMBL/GenBank/DDBJ databases">
        <title>Full genome sequence of Pseudorhodoplanes sinuspersici.</title>
        <authorList>
            <person name="Dastgheib S.M.M."/>
            <person name="Shavandi M."/>
            <person name="Tirandaz H."/>
        </authorList>
    </citation>
    <scope>NUCLEOTIDE SEQUENCE [LARGE SCALE GENOMIC DNA]</scope>
    <source>
        <strain evidence="4 5">RIPI110</strain>
    </source>
</reference>
<accession>A0A1W6ZWA5</accession>
<dbReference type="SUPFAM" id="SSF103473">
    <property type="entry name" value="MFS general substrate transporter"/>
    <property type="match status" value="1"/>
</dbReference>
<dbReference type="KEGG" id="psin:CAK95_22440"/>
<proteinExistence type="predicted"/>
<dbReference type="Pfam" id="PF07690">
    <property type="entry name" value="MFS_1"/>
    <property type="match status" value="1"/>
</dbReference>
<dbReference type="GO" id="GO:0022857">
    <property type="term" value="F:transmembrane transporter activity"/>
    <property type="evidence" value="ECO:0007669"/>
    <property type="project" value="InterPro"/>
</dbReference>
<dbReference type="STRING" id="1235591.CAK95_22440"/>
<evidence type="ECO:0000256" key="2">
    <source>
        <dbReference type="ARBA" id="ARBA00022989"/>
    </source>
</evidence>
<dbReference type="EMBL" id="CP021112">
    <property type="protein sequence ID" value="ARQ01558.1"/>
    <property type="molecule type" value="Genomic_DNA"/>
</dbReference>
<dbReference type="PANTHER" id="PTHR23534:SF1">
    <property type="entry name" value="MAJOR FACILITATOR SUPERFAMILY PROTEIN"/>
    <property type="match status" value="1"/>
</dbReference>
<keyword evidence="1" id="KW-0812">Transmembrane</keyword>
<dbReference type="InterPro" id="IPR020846">
    <property type="entry name" value="MFS_dom"/>
</dbReference>
<organism evidence="4 5">
    <name type="scientific">Pseudorhodoplanes sinuspersici</name>
    <dbReference type="NCBI Taxonomy" id="1235591"/>
    <lineage>
        <taxon>Bacteria</taxon>
        <taxon>Pseudomonadati</taxon>
        <taxon>Pseudomonadota</taxon>
        <taxon>Alphaproteobacteria</taxon>
        <taxon>Hyphomicrobiales</taxon>
        <taxon>Pseudorhodoplanes</taxon>
    </lineage>
</organism>
<dbReference type="OrthoDB" id="8558006at2"/>
<evidence type="ECO:0000313" key="5">
    <source>
        <dbReference type="Proteomes" id="UP000194137"/>
    </source>
</evidence>
<dbReference type="PROSITE" id="PS50850">
    <property type="entry name" value="MFS"/>
    <property type="match status" value="1"/>
</dbReference>
<keyword evidence="3" id="KW-0472">Membrane</keyword>
<name>A0A1W6ZWA5_9HYPH</name>
<evidence type="ECO:0000256" key="3">
    <source>
        <dbReference type="ARBA" id="ARBA00023136"/>
    </source>
</evidence>
<sequence length="406" mass="42727">MSVVAEDAKHLIDDTLARRNAMVLAVTQALAGGNNTILLATGSIAGAILAPDKTLATVPITVYVIGLWLGTLPVGALARRYGRRTAFQIGTLCGILTGIICCIAVLQGSFVLFNVGAIFSGFYAAAHQAYRFAAADTASEAFRPKAISYVLIGGIFAAIIGAQIVIQTKDMWPPYLFAATYLAQAVVAAIAGLTLMLLKIPMPPALAEGRSGRPISVIARQPKFIVAVACGIASYAMMNMVMTAAPLAMIECSHSVTDATLGLQWHVLGMYVPSFFTGTLIGRYGVERVIGAGFVLLIASAAISIAGITLWHFWVGLVLLGMGWNFGFIGATALVTQTHRPEERTRVQSVNDFLVFGAMAIGSFGSGKILATFGWAAVNQIVFPVVFIAGAMLLWLVLRGGAKAQA</sequence>
<dbReference type="RefSeq" id="WP_086089950.1">
    <property type="nucleotide sequence ID" value="NZ_CP021112.1"/>
</dbReference>